<evidence type="ECO:0000256" key="5">
    <source>
        <dbReference type="ARBA" id="ARBA00022824"/>
    </source>
</evidence>
<dbReference type="PRINTS" id="PR00300">
    <property type="entry name" value="CLPPROTEASEA"/>
</dbReference>
<evidence type="ECO:0000256" key="1">
    <source>
        <dbReference type="ARBA" id="ARBA00004319"/>
    </source>
</evidence>
<dbReference type="GO" id="GO:0005524">
    <property type="term" value="F:ATP binding"/>
    <property type="evidence" value="ECO:0007669"/>
    <property type="project" value="UniProtKB-KW"/>
</dbReference>
<dbReference type="PANTHER" id="PTHR10760:SF2">
    <property type="entry name" value="LD13476P-RELATED"/>
    <property type="match status" value="1"/>
</dbReference>
<name>C1BUY2_LEPSM</name>
<dbReference type="GO" id="GO:0005788">
    <property type="term" value="C:endoplasmic reticulum lumen"/>
    <property type="evidence" value="ECO:0007669"/>
    <property type="project" value="UniProtKB-SubCell"/>
</dbReference>
<dbReference type="InterPro" id="IPR027417">
    <property type="entry name" value="P-loop_NTPase"/>
</dbReference>
<dbReference type="InterPro" id="IPR049337">
    <property type="entry name" value="TOR1A_C"/>
</dbReference>
<reference evidence="10" key="1">
    <citation type="submission" date="2009-06" db="EMBL/GenBank/DDBJ databases">
        <title>Lepeophtheirus salmonis ESTs and full-length cDNAs.</title>
        <authorList>
            <person name="Yasuike M."/>
            <person name="von Schalburg K."/>
            <person name="Cooper G."/>
            <person name="Leong J."/>
            <person name="Jones S.R.M."/>
            <person name="Koop B.F."/>
        </authorList>
    </citation>
    <scope>NUCLEOTIDE SEQUENCE</scope>
    <source>
        <strain evidence="10">Pacific form</strain>
        <tissue evidence="10">Whole</tissue>
    </source>
</reference>
<evidence type="ECO:0000256" key="2">
    <source>
        <dbReference type="ARBA" id="ARBA00006235"/>
    </source>
</evidence>
<evidence type="ECO:0000256" key="3">
    <source>
        <dbReference type="ARBA" id="ARBA00022729"/>
    </source>
</evidence>
<comment type="subcellular location">
    <subcellularLocation>
        <location evidence="1">Endoplasmic reticulum lumen</location>
    </subcellularLocation>
</comment>
<evidence type="ECO:0000256" key="7">
    <source>
        <dbReference type="ARBA" id="ARBA00023180"/>
    </source>
</evidence>
<dbReference type="Pfam" id="PF06309">
    <property type="entry name" value="Torsin"/>
    <property type="match status" value="1"/>
</dbReference>
<proteinExistence type="evidence at transcript level"/>
<dbReference type="InterPro" id="IPR010448">
    <property type="entry name" value="Torsin"/>
</dbReference>
<comment type="similarity">
    <text evidence="2">Belongs to the ClpA/ClpB family. Torsin subfamily.</text>
</comment>
<dbReference type="PANTHER" id="PTHR10760">
    <property type="entry name" value="TORSIN"/>
    <property type="match status" value="1"/>
</dbReference>
<feature type="signal peptide" evidence="8">
    <location>
        <begin position="1"/>
        <end position="18"/>
    </location>
</feature>
<dbReference type="GO" id="GO:0071218">
    <property type="term" value="P:cellular response to misfolded protein"/>
    <property type="evidence" value="ECO:0007669"/>
    <property type="project" value="TreeGrafter"/>
</dbReference>
<dbReference type="GO" id="GO:0016887">
    <property type="term" value="F:ATP hydrolysis activity"/>
    <property type="evidence" value="ECO:0007669"/>
    <property type="project" value="InterPro"/>
</dbReference>
<keyword evidence="3 8" id="KW-0732">Signal</keyword>
<dbReference type="EMBL" id="BT078411">
    <property type="protein sequence ID" value="ACO12835.1"/>
    <property type="molecule type" value="mRNA"/>
</dbReference>
<dbReference type="AlphaFoldDB" id="C1BUY2"/>
<keyword evidence="7" id="KW-0325">Glycoprotein</keyword>
<accession>C1BUY2</accession>
<dbReference type="OrthoDB" id="19623at2759"/>
<keyword evidence="4" id="KW-0547">Nucleotide-binding</keyword>
<sequence length="333" mass="38088">MNFLILWTWMSFFCQMHCLEPTTLGLGAIGAAIGSYWWYKRDVYCYTYDSEKVHQTARNLTFTLSKAIFGQHLVTKMVTNSLKSHLLKETPRKALVLSFHGFPGTGKNYVAKFIADAMYPDTGLKNPHFHLIISTIHFPIPSQSYEYKSQVQNWIKGNITNCQRSVFVFDEVDKMPPNVIDGIKPFIDFHEDIDGIDFRKAIFIFLGNTGAKKINERVNELSSQGTKREDISYEALESLVSKGAFNEDGGLKKSNIIGQHLVDHYIPFLPLERKHVRMCIEKELGDRNENLPDSKIIQILNSLNYWPDRINGPFCTSGCKMISKKIDIMLMDG</sequence>
<keyword evidence="6" id="KW-0067">ATP-binding</keyword>
<dbReference type="Pfam" id="PF21376">
    <property type="entry name" value="TOR1A_C"/>
    <property type="match status" value="1"/>
</dbReference>
<evidence type="ECO:0000313" key="10">
    <source>
        <dbReference type="EMBL" id="ACO12835.1"/>
    </source>
</evidence>
<feature type="domain" description="Torsin-1A C-terminal" evidence="9">
    <location>
        <begin position="271"/>
        <end position="327"/>
    </location>
</feature>
<feature type="chain" id="PRO_5002907728" evidence="8">
    <location>
        <begin position="19"/>
        <end position="333"/>
    </location>
</feature>
<dbReference type="SUPFAM" id="SSF52540">
    <property type="entry name" value="P-loop containing nucleoside triphosphate hydrolases"/>
    <property type="match status" value="1"/>
</dbReference>
<protein>
    <submittedName>
        <fullName evidence="10">Torsin-1B</fullName>
    </submittedName>
</protein>
<dbReference type="Gene3D" id="3.40.50.300">
    <property type="entry name" value="P-loop containing nucleotide triphosphate hydrolases"/>
    <property type="match status" value="1"/>
</dbReference>
<evidence type="ECO:0000256" key="6">
    <source>
        <dbReference type="ARBA" id="ARBA00022840"/>
    </source>
</evidence>
<organism evidence="10">
    <name type="scientific">Lepeophtheirus salmonis</name>
    <name type="common">Salmon louse</name>
    <name type="synonym">Caligus salmonis</name>
    <dbReference type="NCBI Taxonomy" id="72036"/>
    <lineage>
        <taxon>Eukaryota</taxon>
        <taxon>Metazoa</taxon>
        <taxon>Ecdysozoa</taxon>
        <taxon>Arthropoda</taxon>
        <taxon>Crustacea</taxon>
        <taxon>Multicrustacea</taxon>
        <taxon>Hexanauplia</taxon>
        <taxon>Copepoda</taxon>
        <taxon>Siphonostomatoida</taxon>
        <taxon>Caligidae</taxon>
        <taxon>Lepeophtheirus</taxon>
    </lineage>
</organism>
<keyword evidence="5" id="KW-0256">Endoplasmic reticulum</keyword>
<evidence type="ECO:0000256" key="8">
    <source>
        <dbReference type="SAM" id="SignalP"/>
    </source>
</evidence>
<gene>
    <name evidence="10" type="primary">TOR1B</name>
</gene>
<dbReference type="InterPro" id="IPR001270">
    <property type="entry name" value="ClpA/B"/>
</dbReference>
<evidence type="ECO:0000256" key="4">
    <source>
        <dbReference type="ARBA" id="ARBA00022741"/>
    </source>
</evidence>
<dbReference type="FunFam" id="3.40.50.300:FF:002276">
    <property type="entry name" value="Torsin, putative"/>
    <property type="match status" value="1"/>
</dbReference>
<evidence type="ECO:0000259" key="9">
    <source>
        <dbReference type="Pfam" id="PF21376"/>
    </source>
</evidence>